<dbReference type="EMBL" id="AZST01001505">
    <property type="protein sequence ID" value="KEP45776.1"/>
    <property type="molecule type" value="Genomic_DNA"/>
</dbReference>
<sequence>LCARFLFVHLQLRYSHPNHIYTPRNIPHSALAHIETRGWRTTNEGSARFARNGRLETNVMANSHATGARILREIRTRVNTTNPLYLPRPRKRPNPSSSHPPNNRTLVLTSRHPLKYPSHRAYNQ</sequence>
<feature type="compositionally biased region" description="Low complexity" evidence="1">
    <location>
        <begin position="94"/>
        <end position="104"/>
    </location>
</feature>
<comment type="caution">
    <text evidence="2">The sequence shown here is derived from an EMBL/GenBank/DDBJ whole genome shotgun (WGS) entry which is preliminary data.</text>
</comment>
<feature type="non-terminal residue" evidence="2">
    <location>
        <position position="1"/>
    </location>
</feature>
<accession>A0A074RFB3</accession>
<gene>
    <name evidence="2" type="ORF">V565_242260</name>
</gene>
<dbReference type="AlphaFoldDB" id="A0A074RFB3"/>
<evidence type="ECO:0000313" key="2">
    <source>
        <dbReference type="EMBL" id="KEP45776.1"/>
    </source>
</evidence>
<evidence type="ECO:0000313" key="3">
    <source>
        <dbReference type="Proteomes" id="UP000027456"/>
    </source>
</evidence>
<name>A0A074RFB3_9AGAM</name>
<organism evidence="2 3">
    <name type="scientific">Rhizoctonia solani 123E</name>
    <dbReference type="NCBI Taxonomy" id="1423351"/>
    <lineage>
        <taxon>Eukaryota</taxon>
        <taxon>Fungi</taxon>
        <taxon>Dikarya</taxon>
        <taxon>Basidiomycota</taxon>
        <taxon>Agaricomycotina</taxon>
        <taxon>Agaricomycetes</taxon>
        <taxon>Cantharellales</taxon>
        <taxon>Ceratobasidiaceae</taxon>
        <taxon>Rhizoctonia</taxon>
    </lineage>
</organism>
<proteinExistence type="predicted"/>
<dbReference type="Proteomes" id="UP000027456">
    <property type="component" value="Unassembled WGS sequence"/>
</dbReference>
<reference evidence="2 3" key="1">
    <citation type="submission" date="2013-12" db="EMBL/GenBank/DDBJ databases">
        <authorList>
            <person name="Cubeta M."/>
            <person name="Pakala S."/>
            <person name="Fedorova N."/>
            <person name="Thomas E."/>
            <person name="Dean R."/>
            <person name="Jabaji S."/>
            <person name="Neate S."/>
            <person name="Toda T."/>
            <person name="Tavantzis S."/>
            <person name="Vilgalys R."/>
            <person name="Bharathan N."/>
            <person name="Pakala S."/>
            <person name="Losada L.S."/>
            <person name="Zafar N."/>
            <person name="Nierman W."/>
        </authorList>
    </citation>
    <scope>NUCLEOTIDE SEQUENCE [LARGE SCALE GENOMIC DNA]</scope>
    <source>
        <strain evidence="2 3">123E</strain>
    </source>
</reference>
<evidence type="ECO:0000256" key="1">
    <source>
        <dbReference type="SAM" id="MobiDB-lite"/>
    </source>
</evidence>
<keyword evidence="3" id="KW-1185">Reference proteome</keyword>
<feature type="region of interest" description="Disordered" evidence="1">
    <location>
        <begin position="79"/>
        <end position="124"/>
    </location>
</feature>
<dbReference type="HOGENOM" id="CLU_2005197_0_0_1"/>
<protein>
    <submittedName>
        <fullName evidence="2">Uncharacterized protein</fullName>
    </submittedName>
</protein>